<organism evidence="2 3">
    <name type="scientific">Volvox africanus</name>
    <dbReference type="NCBI Taxonomy" id="51714"/>
    <lineage>
        <taxon>Eukaryota</taxon>
        <taxon>Viridiplantae</taxon>
        <taxon>Chlorophyta</taxon>
        <taxon>core chlorophytes</taxon>
        <taxon>Chlorophyceae</taxon>
        <taxon>CS clade</taxon>
        <taxon>Chlamydomonadales</taxon>
        <taxon>Volvocaceae</taxon>
        <taxon>Volvox</taxon>
    </lineage>
</organism>
<feature type="region of interest" description="Disordered" evidence="1">
    <location>
        <begin position="208"/>
        <end position="281"/>
    </location>
</feature>
<name>A0A8J4BP27_9CHLO</name>
<comment type="caution">
    <text evidence="2">The sequence shown here is derived from an EMBL/GenBank/DDBJ whole genome shotgun (WGS) entry which is preliminary data.</text>
</comment>
<evidence type="ECO:0000313" key="3">
    <source>
        <dbReference type="Proteomes" id="UP000747399"/>
    </source>
</evidence>
<feature type="region of interest" description="Disordered" evidence="1">
    <location>
        <begin position="1"/>
        <end position="38"/>
    </location>
</feature>
<feature type="non-terminal residue" evidence="2">
    <location>
        <position position="281"/>
    </location>
</feature>
<dbReference type="EMBL" id="BNCO01000073">
    <property type="protein sequence ID" value="GIL65129.1"/>
    <property type="molecule type" value="Genomic_DNA"/>
</dbReference>
<evidence type="ECO:0000313" key="2">
    <source>
        <dbReference type="EMBL" id="GIL65129.1"/>
    </source>
</evidence>
<accession>A0A8J4BP27</accession>
<protein>
    <submittedName>
        <fullName evidence="2">Uncharacterized protein</fullName>
    </submittedName>
</protein>
<sequence>MALTRPSGPFDRHQHIHTSHPPRPFILPKRPQAPHPSRRGFGFRVTRGNVVVGNCTSNVSVRITVMGVPVVVAMVTGVPRLPPPLCPRLSTRAAVLLAAAPTFVTRICAAAAASATSSSYSHSTATTNGQLLTAESDVEVIVRMAMQQMGKEYGSKQEELVEKLREDMYDTAAAVSELREEFLPGLAQQWKAPHRLLATMHRIAMEAAAAPSPPSPQPDQTGPNNALPATAAAGVLDDVDPLGFDPSSTALRRTVTNGFGAGNGKASEGGREERGHANRVG</sequence>
<gene>
    <name evidence="2" type="ORF">Vafri_18941</name>
</gene>
<evidence type="ECO:0000256" key="1">
    <source>
        <dbReference type="SAM" id="MobiDB-lite"/>
    </source>
</evidence>
<reference evidence="2" key="1">
    <citation type="journal article" date="2021" name="Proc. Natl. Acad. Sci. U.S.A.">
        <title>Three genomes in the algal genus Volvox reveal the fate of a haploid sex-determining region after a transition to homothallism.</title>
        <authorList>
            <person name="Yamamoto K."/>
            <person name="Hamaji T."/>
            <person name="Kawai-Toyooka H."/>
            <person name="Matsuzaki R."/>
            <person name="Takahashi F."/>
            <person name="Nishimura Y."/>
            <person name="Kawachi M."/>
            <person name="Noguchi H."/>
            <person name="Minakuchi Y."/>
            <person name="Umen J.G."/>
            <person name="Toyoda A."/>
            <person name="Nozaki H."/>
        </authorList>
    </citation>
    <scope>NUCLEOTIDE SEQUENCE</scope>
    <source>
        <strain evidence="2">NIES-3780</strain>
    </source>
</reference>
<keyword evidence="3" id="KW-1185">Reference proteome</keyword>
<dbReference type="Proteomes" id="UP000747399">
    <property type="component" value="Unassembled WGS sequence"/>
</dbReference>
<dbReference type="AlphaFoldDB" id="A0A8J4BP27"/>
<feature type="compositionally biased region" description="Basic and acidic residues" evidence="1">
    <location>
        <begin position="268"/>
        <end position="281"/>
    </location>
</feature>
<feature type="compositionally biased region" description="Polar residues" evidence="1">
    <location>
        <begin position="246"/>
        <end position="257"/>
    </location>
</feature>
<proteinExistence type="predicted"/>